<evidence type="ECO:0000313" key="2">
    <source>
        <dbReference type="EMBL" id="MBB4798399.1"/>
    </source>
</evidence>
<keyword evidence="3" id="KW-1185">Reference proteome</keyword>
<dbReference type="InterPro" id="IPR045500">
    <property type="entry name" value="DUF6491"/>
</dbReference>
<evidence type="ECO:0008006" key="4">
    <source>
        <dbReference type="Google" id="ProtNLM"/>
    </source>
</evidence>
<name>A0A7W7IPY0_9CAUL</name>
<dbReference type="Pfam" id="PF20101">
    <property type="entry name" value="DUF6491"/>
    <property type="match status" value="1"/>
</dbReference>
<protein>
    <recommendedName>
        <fullName evidence="4">Lipoprotein</fullName>
    </recommendedName>
</protein>
<gene>
    <name evidence="2" type="ORF">HNP32_002143</name>
</gene>
<reference evidence="2 3" key="1">
    <citation type="submission" date="2020-08" db="EMBL/GenBank/DDBJ databases">
        <title>Functional genomics of gut bacteria from endangered species of beetles.</title>
        <authorList>
            <person name="Carlos-Shanley C."/>
        </authorList>
    </citation>
    <scope>NUCLEOTIDE SEQUENCE [LARGE SCALE GENOMIC DNA]</scope>
    <source>
        <strain evidence="2 3">S00123</strain>
    </source>
</reference>
<evidence type="ECO:0000256" key="1">
    <source>
        <dbReference type="SAM" id="SignalP"/>
    </source>
</evidence>
<feature type="chain" id="PRO_5031298531" description="Lipoprotein" evidence="1">
    <location>
        <begin position="22"/>
        <end position="128"/>
    </location>
</feature>
<organism evidence="2 3">
    <name type="scientific">Brevundimonas bullata</name>
    <dbReference type="NCBI Taxonomy" id="13160"/>
    <lineage>
        <taxon>Bacteria</taxon>
        <taxon>Pseudomonadati</taxon>
        <taxon>Pseudomonadota</taxon>
        <taxon>Alphaproteobacteria</taxon>
        <taxon>Caulobacterales</taxon>
        <taxon>Caulobacteraceae</taxon>
        <taxon>Brevundimonas</taxon>
    </lineage>
</organism>
<dbReference type="Proteomes" id="UP000539957">
    <property type="component" value="Unassembled WGS sequence"/>
</dbReference>
<sequence>MFRAPLVLSIGLLALAGCAPAPSHPLAAATPARQCMFPDDVQSFRVVADTKAVLVRTTGNAVFELQPAGDCRDLASAMRLAVADNTTRLCAGDWTMLSVSSAPAPCRAQVVKRLSPAEVAALAARDRP</sequence>
<proteinExistence type="predicted"/>
<accession>A0A7W7IPY0</accession>
<dbReference type="AlphaFoldDB" id="A0A7W7IPY0"/>
<comment type="caution">
    <text evidence="2">The sequence shown here is derived from an EMBL/GenBank/DDBJ whole genome shotgun (WGS) entry which is preliminary data.</text>
</comment>
<dbReference type="PROSITE" id="PS51257">
    <property type="entry name" value="PROKAR_LIPOPROTEIN"/>
    <property type="match status" value="1"/>
</dbReference>
<feature type="signal peptide" evidence="1">
    <location>
        <begin position="1"/>
        <end position="21"/>
    </location>
</feature>
<keyword evidence="1" id="KW-0732">Signal</keyword>
<evidence type="ECO:0000313" key="3">
    <source>
        <dbReference type="Proteomes" id="UP000539957"/>
    </source>
</evidence>
<dbReference type="EMBL" id="JACHKY010000003">
    <property type="protein sequence ID" value="MBB4798399.1"/>
    <property type="molecule type" value="Genomic_DNA"/>
</dbReference>
<dbReference type="RefSeq" id="WP_184269820.1">
    <property type="nucleotide sequence ID" value="NZ_JACHKY010000003.1"/>
</dbReference>